<feature type="signal peptide" evidence="1">
    <location>
        <begin position="1"/>
        <end position="24"/>
    </location>
</feature>
<feature type="chain" id="PRO_5003231552" evidence="1">
    <location>
        <begin position="25"/>
        <end position="233"/>
    </location>
</feature>
<sequence length="233" mass="24726" precursor="true">MKLHLTSLLRAGLLALTLGGAAHAVDALPLPKLLGANAKVTAPVTLVEAVTNAEDAAITEKVMAALVDKADELGALPTDGPLPYNAAYGVTQAEFEHFLHPRVTLNPTGQSTVTLARGDADGIVNIDGGDGLDGLDGLILDLNRDEFRTPYGVARGTTVDVKDLDELGPRAGRAWIIEEGDVDASTPDTLTRVRLEILQLPGEPRLLLRYRATVIRNGEIQKRADVMALMAVK</sequence>
<dbReference type="AlphaFoldDB" id="E8U2X1"/>
<evidence type="ECO:0000256" key="1">
    <source>
        <dbReference type="SAM" id="SignalP"/>
    </source>
</evidence>
<dbReference type="HOGENOM" id="CLU_1188386_0_0_0"/>
<evidence type="ECO:0000313" key="2">
    <source>
        <dbReference type="EMBL" id="ADV65709.1"/>
    </source>
</evidence>
<protein>
    <submittedName>
        <fullName evidence="2">Uncharacterized protein</fullName>
    </submittedName>
</protein>
<dbReference type="KEGG" id="dmr:Deima_0045"/>
<keyword evidence="3" id="KW-1185">Reference proteome</keyword>
<dbReference type="RefSeq" id="WP_013555214.1">
    <property type="nucleotide sequence ID" value="NC_014958.1"/>
</dbReference>
<keyword evidence="1" id="KW-0732">Signal</keyword>
<dbReference type="Proteomes" id="UP000008635">
    <property type="component" value="Chromosome"/>
</dbReference>
<dbReference type="eggNOG" id="ENOG5033272">
    <property type="taxonomic scope" value="Bacteria"/>
</dbReference>
<organism evidence="2 3">
    <name type="scientific">Deinococcus maricopensis (strain DSM 21211 / LMG 22137 / NRRL B-23946 / LB-34)</name>
    <dbReference type="NCBI Taxonomy" id="709986"/>
    <lineage>
        <taxon>Bacteria</taxon>
        <taxon>Thermotogati</taxon>
        <taxon>Deinococcota</taxon>
        <taxon>Deinococci</taxon>
        <taxon>Deinococcales</taxon>
        <taxon>Deinococcaceae</taxon>
        <taxon>Deinococcus</taxon>
    </lineage>
</organism>
<reference evidence="3" key="2">
    <citation type="submission" date="2011-01" db="EMBL/GenBank/DDBJ databases">
        <title>The complete genome of Deinococcus maricopensis DSM 21211.</title>
        <authorList>
            <consortium name="US DOE Joint Genome Institute (JGI-PGF)"/>
            <person name="Lucas S."/>
            <person name="Copeland A."/>
            <person name="Lapidus A."/>
            <person name="Goodwin L."/>
            <person name="Pitluck S."/>
            <person name="Kyrpides N."/>
            <person name="Mavromatis K."/>
            <person name="Pagani I."/>
            <person name="Ivanova N."/>
            <person name="Ovchinnikova G."/>
            <person name="Zeytun A."/>
            <person name="Detter J.C."/>
            <person name="Han C."/>
            <person name="Land M."/>
            <person name="Hauser L."/>
            <person name="Markowitz V."/>
            <person name="Cheng J.-F."/>
            <person name="Hugenholtz P."/>
            <person name="Woyke T."/>
            <person name="Wu D."/>
            <person name="Pukall R."/>
            <person name="Gehrich-Schroeter G."/>
            <person name="Brambilla E."/>
            <person name="Klenk H.-P."/>
            <person name="Eisen J.A."/>
        </authorList>
    </citation>
    <scope>NUCLEOTIDE SEQUENCE [LARGE SCALE GENOMIC DNA]</scope>
    <source>
        <strain evidence="3">DSM 21211 / LMG 22137 / NRRL B-23946 / LB-34</strain>
    </source>
</reference>
<evidence type="ECO:0000313" key="3">
    <source>
        <dbReference type="Proteomes" id="UP000008635"/>
    </source>
</evidence>
<reference evidence="2 3" key="1">
    <citation type="journal article" date="2011" name="Stand. Genomic Sci.">
        <title>Complete genome sequence of Deinococcus maricopensis type strain (LB-34).</title>
        <authorList>
            <person name="Pukall R."/>
            <person name="Zeytun A."/>
            <person name="Lucas S."/>
            <person name="Lapidus A."/>
            <person name="Hammon N."/>
            <person name="Deshpande S."/>
            <person name="Nolan M."/>
            <person name="Cheng J.F."/>
            <person name="Pitluck S."/>
            <person name="Liolios K."/>
            <person name="Pagani I."/>
            <person name="Mikhailova N."/>
            <person name="Ivanova N."/>
            <person name="Mavromatis K."/>
            <person name="Pati A."/>
            <person name="Tapia R."/>
            <person name="Han C."/>
            <person name="Goodwin L."/>
            <person name="Chen A."/>
            <person name="Palaniappan K."/>
            <person name="Land M."/>
            <person name="Hauser L."/>
            <person name="Chang Y.J."/>
            <person name="Jeffries C.D."/>
            <person name="Brambilla E.M."/>
            <person name="Rohde M."/>
            <person name="Goker M."/>
            <person name="Detter J.C."/>
            <person name="Woyke T."/>
            <person name="Bristow J."/>
            <person name="Eisen J.A."/>
            <person name="Markowitz V."/>
            <person name="Hugenholtz P."/>
            <person name="Kyrpides N.C."/>
            <person name="Klenk H.P."/>
        </authorList>
    </citation>
    <scope>NUCLEOTIDE SEQUENCE [LARGE SCALE GENOMIC DNA]</scope>
    <source>
        <strain evidence="3">DSM 21211 / LMG 22137 / NRRL B-23946 / LB-34</strain>
    </source>
</reference>
<accession>E8U2X1</accession>
<proteinExistence type="predicted"/>
<gene>
    <name evidence="2" type="ordered locus">Deima_0045</name>
</gene>
<name>E8U2X1_DEIML</name>
<dbReference type="EMBL" id="CP002454">
    <property type="protein sequence ID" value="ADV65709.1"/>
    <property type="molecule type" value="Genomic_DNA"/>
</dbReference>